<reference evidence="10 11" key="1">
    <citation type="submission" date="2018-03" db="EMBL/GenBank/DDBJ databases">
        <title>Genomic Encyclopedia of Archaeal and Bacterial Type Strains, Phase II (KMG-II): from individual species to whole genera.</title>
        <authorList>
            <person name="Goeker M."/>
        </authorList>
    </citation>
    <scope>NUCLEOTIDE SEQUENCE [LARGE SCALE GENOMIC DNA]</scope>
    <source>
        <strain evidence="10 11">DSM 28057</strain>
    </source>
</reference>
<dbReference type="InterPro" id="IPR001764">
    <property type="entry name" value="Glyco_hydro_3_N"/>
</dbReference>
<dbReference type="EC" id="3.2.1.21" evidence="3"/>
<proteinExistence type="inferred from homology"/>
<feature type="signal peptide" evidence="7">
    <location>
        <begin position="1"/>
        <end position="20"/>
    </location>
</feature>
<dbReference type="InterPro" id="IPR002772">
    <property type="entry name" value="Glyco_hydro_3_C"/>
</dbReference>
<comment type="caution">
    <text evidence="10">The sequence shown here is derived from an EMBL/GenBank/DDBJ whole genome shotgun (WGS) entry which is preliminary data.</text>
</comment>
<dbReference type="PROSITE" id="PS51257">
    <property type="entry name" value="PROKAR_LIPOPROTEIN"/>
    <property type="match status" value="1"/>
</dbReference>
<dbReference type="InterPro" id="IPR017853">
    <property type="entry name" value="GH"/>
</dbReference>
<dbReference type="InterPro" id="IPR036881">
    <property type="entry name" value="Glyco_hydro_3_C_sf"/>
</dbReference>
<dbReference type="Gene3D" id="3.20.20.300">
    <property type="entry name" value="Glycoside hydrolase, family 3, N-terminal domain"/>
    <property type="match status" value="1"/>
</dbReference>
<keyword evidence="11" id="KW-1185">Reference proteome</keyword>
<dbReference type="AlphaFoldDB" id="A0A2P8DZK1"/>
<keyword evidence="5" id="KW-0378">Hydrolase</keyword>
<evidence type="ECO:0000256" key="1">
    <source>
        <dbReference type="ARBA" id="ARBA00000448"/>
    </source>
</evidence>
<organism evidence="10 11">
    <name type="scientific">Cecembia rubra</name>
    <dbReference type="NCBI Taxonomy" id="1485585"/>
    <lineage>
        <taxon>Bacteria</taxon>
        <taxon>Pseudomonadati</taxon>
        <taxon>Bacteroidota</taxon>
        <taxon>Cytophagia</taxon>
        <taxon>Cytophagales</taxon>
        <taxon>Cyclobacteriaceae</taxon>
        <taxon>Cecembia</taxon>
    </lineage>
</organism>
<dbReference type="RefSeq" id="WP_106568212.1">
    <property type="nucleotide sequence ID" value="NZ_PYGF01000009.1"/>
</dbReference>
<dbReference type="PANTHER" id="PTHR30620">
    <property type="entry name" value="PERIPLASMIC BETA-GLUCOSIDASE-RELATED"/>
    <property type="match status" value="1"/>
</dbReference>
<evidence type="ECO:0000259" key="9">
    <source>
        <dbReference type="Pfam" id="PF01915"/>
    </source>
</evidence>
<dbReference type="InterPro" id="IPR036962">
    <property type="entry name" value="Glyco_hydro_3_N_sf"/>
</dbReference>
<dbReference type="SUPFAM" id="SSF52279">
    <property type="entry name" value="Beta-D-glucan exohydrolase, C-terminal domain"/>
    <property type="match status" value="1"/>
</dbReference>
<dbReference type="PRINTS" id="PR00133">
    <property type="entry name" value="GLHYDRLASE3"/>
</dbReference>
<dbReference type="InterPro" id="IPR051915">
    <property type="entry name" value="Cellulose_Degrad_GH3"/>
</dbReference>
<dbReference type="GO" id="GO:0008422">
    <property type="term" value="F:beta-glucosidase activity"/>
    <property type="evidence" value="ECO:0007669"/>
    <property type="project" value="UniProtKB-EC"/>
</dbReference>
<evidence type="ECO:0000256" key="7">
    <source>
        <dbReference type="SAM" id="SignalP"/>
    </source>
</evidence>
<dbReference type="Gene3D" id="3.40.50.1700">
    <property type="entry name" value="Glycoside hydrolase family 3 C-terminal domain"/>
    <property type="match status" value="1"/>
</dbReference>
<evidence type="ECO:0000256" key="4">
    <source>
        <dbReference type="ARBA" id="ARBA00022729"/>
    </source>
</evidence>
<evidence type="ECO:0000256" key="3">
    <source>
        <dbReference type="ARBA" id="ARBA00012744"/>
    </source>
</evidence>
<keyword evidence="6" id="KW-0326">Glycosidase</keyword>
<dbReference type="SUPFAM" id="SSF51445">
    <property type="entry name" value="(Trans)glycosidases"/>
    <property type="match status" value="1"/>
</dbReference>
<comment type="similarity">
    <text evidence="2">Belongs to the glycosyl hydrolase 3 family.</text>
</comment>
<dbReference type="GO" id="GO:0009251">
    <property type="term" value="P:glucan catabolic process"/>
    <property type="evidence" value="ECO:0007669"/>
    <property type="project" value="TreeGrafter"/>
</dbReference>
<dbReference type="Proteomes" id="UP000240708">
    <property type="component" value="Unassembled WGS sequence"/>
</dbReference>
<evidence type="ECO:0000256" key="2">
    <source>
        <dbReference type="ARBA" id="ARBA00005336"/>
    </source>
</evidence>
<accession>A0A2P8DZK1</accession>
<dbReference type="OrthoDB" id="9805821at2"/>
<dbReference type="Pfam" id="PF00933">
    <property type="entry name" value="Glyco_hydro_3"/>
    <property type="match status" value="1"/>
</dbReference>
<evidence type="ECO:0000256" key="6">
    <source>
        <dbReference type="ARBA" id="ARBA00023295"/>
    </source>
</evidence>
<evidence type="ECO:0000313" key="11">
    <source>
        <dbReference type="Proteomes" id="UP000240708"/>
    </source>
</evidence>
<evidence type="ECO:0000256" key="5">
    <source>
        <dbReference type="ARBA" id="ARBA00022801"/>
    </source>
</evidence>
<name>A0A2P8DZK1_9BACT</name>
<feature type="domain" description="Glycoside hydrolase family 3 C-terminal" evidence="9">
    <location>
        <begin position="523"/>
        <end position="764"/>
    </location>
</feature>
<gene>
    <name evidence="10" type="ORF">CLV48_109126</name>
</gene>
<feature type="domain" description="Glycoside hydrolase family 3 N-terminal" evidence="8">
    <location>
        <begin position="140"/>
        <end position="444"/>
    </location>
</feature>
<comment type="catalytic activity">
    <reaction evidence="1">
        <text>Hydrolysis of terminal, non-reducing beta-D-glucosyl residues with release of beta-D-glucose.</text>
        <dbReference type="EC" id="3.2.1.21"/>
    </reaction>
</comment>
<feature type="chain" id="PRO_5015202485" description="beta-glucosidase" evidence="7">
    <location>
        <begin position="21"/>
        <end position="780"/>
    </location>
</feature>
<dbReference type="Pfam" id="PF01915">
    <property type="entry name" value="Glyco_hydro_3_C"/>
    <property type="match status" value="1"/>
</dbReference>
<sequence length="780" mass="86778">MNRSATLFSFALLLSSITLVGCSKNSVIEKEIDEGIVILHQSKGATLGYSTVSGVNIIESAGLKFKDLNKNNKLDPYEDWRLSVEERSRDLASKMTVEQIAGLMLYSSHQSIPSAPGGFGAGTYGGKPLSESGMNSYDLSDQQKKFLSEDNLRHVLITRVESPNIAARWNNRAQAFVEGLGLGIPTNNSSDPRHGPIASTEYNAGAGGNISMWPESLGLAATFDPNLVERFGQVASIEYRALGITTALSPQIDLGTEPRWNRLKGTFGEDAYLSSDMAKAYVDGFQSSDEEHEFYLGWGSQSVNAMVKHWPGGGPEEGGRDAHFAYGKFAVYPGNNFDYHLIPFIEGAFKLKGKTQSASAVMPYYTISYGQDKKNNLNTANAFNEYIITDLLRNKYGFEGVVCTDWGVTGNEGPNPEIFRGKPWGLEDKTIEERHYIALMAGVDQFGGNNDINPVLAAYQIGVKEHGEEWMRRRFEQSAIRLLKNIFNTGLFENPYLDPIESEKTVGNSKFMEEGYQAQLKSVVMLKNKNNLLPIQEKSKVYIPQKFIPSTTNWWGIKSQEKWVDPINLEIAKKYFEIVLSPSEADFALVFMSNPESGTGYDPEDREKGGTGYVPISLQYGPYKAEYARSESIAAGDPVIAPTVTNRSYKNKTITAANFEELKTLLETKKLMKGKPVITIVETGNPLIFQEFEKETEAIFLHFGVQDQVVLDLLTGKSEPSALLPIQMPAHMKTVEEQSEDIAHDMVCHIDEMGNVYDFAFGLNWKGVIKDQRTKQYKRN</sequence>
<keyword evidence="4 7" id="KW-0732">Signal</keyword>
<dbReference type="EMBL" id="PYGF01000009">
    <property type="protein sequence ID" value="PSL02656.1"/>
    <property type="molecule type" value="Genomic_DNA"/>
</dbReference>
<dbReference type="PANTHER" id="PTHR30620:SF16">
    <property type="entry name" value="LYSOSOMAL BETA GLUCOSIDASE"/>
    <property type="match status" value="1"/>
</dbReference>
<protein>
    <recommendedName>
        <fullName evidence="3">beta-glucosidase</fullName>
        <ecNumber evidence="3">3.2.1.21</ecNumber>
    </recommendedName>
</protein>
<evidence type="ECO:0000313" key="10">
    <source>
        <dbReference type="EMBL" id="PSL02656.1"/>
    </source>
</evidence>
<evidence type="ECO:0000259" key="8">
    <source>
        <dbReference type="Pfam" id="PF00933"/>
    </source>
</evidence>